<name>A0A813TW71_9BILA</name>
<dbReference type="PANTHER" id="PTHR31108:SF1">
    <property type="entry name" value="HSAC2 DOMAIN-CONTAINING PROTEIN"/>
    <property type="match status" value="1"/>
</dbReference>
<feature type="region of interest" description="Disordered" evidence="1">
    <location>
        <begin position="18"/>
        <end position="67"/>
    </location>
</feature>
<dbReference type="InterPro" id="IPR022158">
    <property type="entry name" value="Inositol_phosphatase"/>
</dbReference>
<dbReference type="Proteomes" id="UP000663870">
    <property type="component" value="Unassembled WGS sequence"/>
</dbReference>
<evidence type="ECO:0000313" key="3">
    <source>
        <dbReference type="EMBL" id="CAF0815304.1"/>
    </source>
</evidence>
<comment type="caution">
    <text evidence="3">The sequence shown here is derived from an EMBL/GenBank/DDBJ whole genome shotgun (WGS) entry which is preliminary data.</text>
</comment>
<accession>A0A813TW71</accession>
<dbReference type="Pfam" id="PF12456">
    <property type="entry name" value="hSac2"/>
    <property type="match status" value="1"/>
</dbReference>
<dbReference type="EMBL" id="CAJNOL010000071">
    <property type="protein sequence ID" value="CAF0815304.1"/>
    <property type="molecule type" value="Genomic_DNA"/>
</dbReference>
<protein>
    <recommendedName>
        <fullName evidence="2">Inositol phosphatase domain-containing protein</fullName>
    </recommendedName>
</protein>
<gene>
    <name evidence="3" type="ORF">JXQ802_LOCUS4921</name>
</gene>
<feature type="compositionally biased region" description="Polar residues" evidence="1">
    <location>
        <begin position="18"/>
        <end position="30"/>
    </location>
</feature>
<dbReference type="GO" id="GO:0005737">
    <property type="term" value="C:cytoplasm"/>
    <property type="evidence" value="ECO:0007669"/>
    <property type="project" value="TreeGrafter"/>
</dbReference>
<dbReference type="PANTHER" id="PTHR31108">
    <property type="entry name" value="TUMOR PROTEIN P63-REGULATED GENE 1-LIKE PROTEIN"/>
    <property type="match status" value="1"/>
</dbReference>
<feature type="domain" description="Inositol phosphatase" evidence="2">
    <location>
        <begin position="112"/>
        <end position="186"/>
    </location>
</feature>
<evidence type="ECO:0000313" key="4">
    <source>
        <dbReference type="Proteomes" id="UP000663870"/>
    </source>
</evidence>
<dbReference type="AlphaFoldDB" id="A0A813TW71"/>
<proteinExistence type="predicted"/>
<keyword evidence="4" id="KW-1185">Reference proteome</keyword>
<sequence>MATITTPSITTIEQLSINNPSYISDPNDPTENILDDDILPPMPFNRQERPQSTRTTRSTTSRSSVNNLDGRVSCHDYHASKYFSYRNQGFEKALYNIQKGFFPNIDFTTEFRDNLMKRSWLLIDIDHWNLHREVIVTIMENHILIVRYNFVRERIIYSQIIRFDDITSVTYGPCSYPNKSLMGEYQYGGIKIIHGDEPSFLTRWNPGAQTNVHVFVSHHLAYNDKERETIYYNCDEFIQSLDTALNTYRRTQNKEKLEFVEDKIIIPSYANVWSLLFNQSYLGFNRDRNGANW</sequence>
<reference evidence="3" key="1">
    <citation type="submission" date="2021-02" db="EMBL/GenBank/DDBJ databases">
        <authorList>
            <person name="Nowell W R."/>
        </authorList>
    </citation>
    <scope>NUCLEOTIDE SEQUENCE</scope>
</reference>
<feature type="compositionally biased region" description="Low complexity" evidence="1">
    <location>
        <begin position="52"/>
        <end position="64"/>
    </location>
</feature>
<evidence type="ECO:0000256" key="1">
    <source>
        <dbReference type="SAM" id="MobiDB-lite"/>
    </source>
</evidence>
<evidence type="ECO:0000259" key="2">
    <source>
        <dbReference type="Pfam" id="PF12456"/>
    </source>
</evidence>
<organism evidence="3 4">
    <name type="scientific">Rotaria sordida</name>
    <dbReference type="NCBI Taxonomy" id="392033"/>
    <lineage>
        <taxon>Eukaryota</taxon>
        <taxon>Metazoa</taxon>
        <taxon>Spiralia</taxon>
        <taxon>Gnathifera</taxon>
        <taxon>Rotifera</taxon>
        <taxon>Eurotatoria</taxon>
        <taxon>Bdelloidea</taxon>
        <taxon>Philodinida</taxon>
        <taxon>Philodinidae</taxon>
        <taxon>Rotaria</taxon>
    </lineage>
</organism>
<dbReference type="InterPro" id="IPR040242">
    <property type="entry name" value="TPRG1-like"/>
</dbReference>